<protein>
    <recommendedName>
        <fullName evidence="3">Nucleoside phosphorylase domain-containing protein</fullName>
    </recommendedName>
</protein>
<dbReference type="AlphaFoldDB" id="A0A7Y4GT62"/>
<sequence>MRDRFNVRAVEMEASGLQNAAWAQGKVIFVVQGICDYCDEHKNDDWQNYAALVAAAYTRALIEEMPIDWF</sequence>
<dbReference type="Gene3D" id="3.40.50.1580">
    <property type="entry name" value="Nucleoside phosphorylase domain"/>
    <property type="match status" value="1"/>
</dbReference>
<dbReference type="EMBL" id="JAAVLX010000005">
    <property type="protein sequence ID" value="NOJ41515.1"/>
    <property type="molecule type" value="Genomic_DNA"/>
</dbReference>
<evidence type="ECO:0008006" key="3">
    <source>
        <dbReference type="Google" id="ProtNLM"/>
    </source>
</evidence>
<gene>
    <name evidence="1" type="ORF">HCN58_18265</name>
</gene>
<dbReference type="GO" id="GO:0009116">
    <property type="term" value="P:nucleoside metabolic process"/>
    <property type="evidence" value="ECO:0007669"/>
    <property type="project" value="InterPro"/>
</dbReference>
<dbReference type="SUPFAM" id="SSF53167">
    <property type="entry name" value="Purine and uridine phosphorylases"/>
    <property type="match status" value="1"/>
</dbReference>
<evidence type="ECO:0000313" key="2">
    <source>
        <dbReference type="Proteomes" id="UP000544122"/>
    </source>
</evidence>
<comment type="caution">
    <text evidence="1">The sequence shown here is derived from an EMBL/GenBank/DDBJ whole genome shotgun (WGS) entry which is preliminary data.</text>
</comment>
<proteinExistence type="predicted"/>
<reference evidence="1 2" key="1">
    <citation type="submission" date="2020-03" db="EMBL/GenBank/DDBJ databases">
        <title>Bradyrhizobium diversity isolated from nodules of Indigofera sp.</title>
        <authorList>
            <person name="Klepa M."/>
            <person name="Helene L."/>
            <person name="Hungria M."/>
        </authorList>
    </citation>
    <scope>NUCLEOTIDE SEQUENCE [LARGE SCALE GENOMIC DNA]</scope>
    <source>
        <strain evidence="1 2">WSM 1791</strain>
    </source>
</reference>
<dbReference type="RefSeq" id="WP_171580759.1">
    <property type="nucleotide sequence ID" value="NZ_JAAVLX010000005.1"/>
</dbReference>
<dbReference type="PANTHER" id="PTHR46082">
    <property type="entry name" value="ATP/GTP-BINDING PROTEIN-RELATED"/>
    <property type="match status" value="1"/>
</dbReference>
<accession>A0A7Y4GT62</accession>
<dbReference type="GO" id="GO:0003824">
    <property type="term" value="F:catalytic activity"/>
    <property type="evidence" value="ECO:0007669"/>
    <property type="project" value="InterPro"/>
</dbReference>
<organism evidence="1 2">
    <name type="scientific">Bradyrhizobium australiense</name>
    <dbReference type="NCBI Taxonomy" id="2721161"/>
    <lineage>
        <taxon>Bacteria</taxon>
        <taxon>Pseudomonadati</taxon>
        <taxon>Pseudomonadota</taxon>
        <taxon>Alphaproteobacteria</taxon>
        <taxon>Hyphomicrobiales</taxon>
        <taxon>Nitrobacteraceae</taxon>
        <taxon>Bradyrhizobium</taxon>
    </lineage>
</organism>
<dbReference type="InterPro" id="IPR035994">
    <property type="entry name" value="Nucleoside_phosphorylase_sf"/>
</dbReference>
<evidence type="ECO:0000313" key="1">
    <source>
        <dbReference type="EMBL" id="NOJ41515.1"/>
    </source>
</evidence>
<keyword evidence="2" id="KW-1185">Reference proteome</keyword>
<dbReference type="InterPro" id="IPR053137">
    <property type="entry name" value="NLR-like"/>
</dbReference>
<dbReference type="Proteomes" id="UP000544122">
    <property type="component" value="Unassembled WGS sequence"/>
</dbReference>
<dbReference type="PANTHER" id="PTHR46082:SF11">
    <property type="entry name" value="AAA+ ATPASE DOMAIN-CONTAINING PROTEIN-RELATED"/>
    <property type="match status" value="1"/>
</dbReference>
<name>A0A7Y4GT62_9BRAD</name>